<dbReference type="AlphaFoldDB" id="A0A5N6U438"/>
<proteinExistence type="predicted"/>
<dbReference type="InterPro" id="IPR011992">
    <property type="entry name" value="EF-hand-dom_pair"/>
</dbReference>
<dbReference type="OrthoDB" id="191686at2759"/>
<dbReference type="Proteomes" id="UP000325780">
    <property type="component" value="Unassembled WGS sequence"/>
</dbReference>
<evidence type="ECO:0000259" key="2">
    <source>
        <dbReference type="PROSITE" id="PS50222"/>
    </source>
</evidence>
<dbReference type="InterPro" id="IPR018247">
    <property type="entry name" value="EF_Hand_1_Ca_BS"/>
</dbReference>
<organism evidence="3 4">
    <name type="scientific">Aspergillus avenaceus</name>
    <dbReference type="NCBI Taxonomy" id="36643"/>
    <lineage>
        <taxon>Eukaryota</taxon>
        <taxon>Fungi</taxon>
        <taxon>Dikarya</taxon>
        <taxon>Ascomycota</taxon>
        <taxon>Pezizomycotina</taxon>
        <taxon>Eurotiomycetes</taxon>
        <taxon>Eurotiomycetidae</taxon>
        <taxon>Eurotiales</taxon>
        <taxon>Aspergillaceae</taxon>
        <taxon>Aspergillus</taxon>
        <taxon>Aspergillus subgen. Circumdati</taxon>
    </lineage>
</organism>
<accession>A0A5N6U438</accession>
<keyword evidence="4" id="KW-1185">Reference proteome</keyword>
<dbReference type="InterPro" id="IPR002048">
    <property type="entry name" value="EF_hand_dom"/>
</dbReference>
<dbReference type="Pfam" id="PF13499">
    <property type="entry name" value="EF-hand_7"/>
    <property type="match status" value="1"/>
</dbReference>
<gene>
    <name evidence="3" type="ORF">BDV25DRAFT_137251</name>
</gene>
<dbReference type="SUPFAM" id="SSF47473">
    <property type="entry name" value="EF-hand"/>
    <property type="match status" value="1"/>
</dbReference>
<name>A0A5N6U438_ASPAV</name>
<dbReference type="EMBL" id="ML742044">
    <property type="protein sequence ID" value="KAE8153011.1"/>
    <property type="molecule type" value="Genomic_DNA"/>
</dbReference>
<evidence type="ECO:0000256" key="1">
    <source>
        <dbReference type="ARBA" id="ARBA00022837"/>
    </source>
</evidence>
<feature type="domain" description="EF-hand" evidence="2">
    <location>
        <begin position="54"/>
        <end position="89"/>
    </location>
</feature>
<dbReference type="PROSITE" id="PS50222">
    <property type="entry name" value="EF_HAND_2"/>
    <property type="match status" value="2"/>
</dbReference>
<keyword evidence="1" id="KW-0106">Calcium</keyword>
<dbReference type="GO" id="GO:0005509">
    <property type="term" value="F:calcium ion binding"/>
    <property type="evidence" value="ECO:0007669"/>
    <property type="project" value="InterPro"/>
</dbReference>
<reference evidence="3 4" key="1">
    <citation type="submission" date="2019-04" db="EMBL/GenBank/DDBJ databases">
        <title>Friends and foes A comparative genomics study of 23 Aspergillus species from section Flavi.</title>
        <authorList>
            <consortium name="DOE Joint Genome Institute"/>
            <person name="Kjaerbolling I."/>
            <person name="Vesth T."/>
            <person name="Frisvad J.C."/>
            <person name="Nybo J.L."/>
            <person name="Theobald S."/>
            <person name="Kildgaard S."/>
            <person name="Isbrandt T."/>
            <person name="Kuo A."/>
            <person name="Sato A."/>
            <person name="Lyhne E.K."/>
            <person name="Kogle M.E."/>
            <person name="Wiebenga A."/>
            <person name="Kun R.S."/>
            <person name="Lubbers R.J."/>
            <person name="Makela M.R."/>
            <person name="Barry K."/>
            <person name="Chovatia M."/>
            <person name="Clum A."/>
            <person name="Daum C."/>
            <person name="Haridas S."/>
            <person name="He G."/>
            <person name="LaButti K."/>
            <person name="Lipzen A."/>
            <person name="Mondo S."/>
            <person name="Riley R."/>
            <person name="Salamov A."/>
            <person name="Simmons B.A."/>
            <person name="Magnuson J.K."/>
            <person name="Henrissat B."/>
            <person name="Mortensen U.H."/>
            <person name="Larsen T.O."/>
            <person name="Devries R.P."/>
            <person name="Grigoriev I.V."/>
            <person name="Machida M."/>
            <person name="Baker S.E."/>
            <person name="Andersen M.R."/>
        </authorList>
    </citation>
    <scope>NUCLEOTIDE SEQUENCE [LARGE SCALE GENOMIC DNA]</scope>
    <source>
        <strain evidence="3 4">IBT 18842</strain>
    </source>
</reference>
<dbReference type="Gene3D" id="1.10.238.10">
    <property type="entry name" value="EF-hand"/>
    <property type="match status" value="1"/>
</dbReference>
<evidence type="ECO:0000313" key="4">
    <source>
        <dbReference type="Proteomes" id="UP000325780"/>
    </source>
</evidence>
<sequence>MSQLSEKHKLDFVNALFQFTDEDDDGALTLDEFSTLYERLALQFGPESSPLSELSGSEYRAKFDSVDVDHDGKVTRQEFLDDLLAFLHD</sequence>
<feature type="domain" description="EF-hand" evidence="2">
    <location>
        <begin position="8"/>
        <end position="43"/>
    </location>
</feature>
<dbReference type="SMART" id="SM00054">
    <property type="entry name" value="EFh"/>
    <property type="match status" value="2"/>
</dbReference>
<evidence type="ECO:0000313" key="3">
    <source>
        <dbReference type="EMBL" id="KAE8153011.1"/>
    </source>
</evidence>
<dbReference type="PROSITE" id="PS00018">
    <property type="entry name" value="EF_HAND_1"/>
    <property type="match status" value="2"/>
</dbReference>
<protein>
    <recommendedName>
        <fullName evidence="2">EF-hand domain-containing protein</fullName>
    </recommendedName>
</protein>